<keyword evidence="5" id="KW-1185">Reference proteome</keyword>
<dbReference type="EMBL" id="QUTH01002555">
    <property type="protein sequence ID" value="RHZ25294.1"/>
    <property type="molecule type" value="Genomic_DNA"/>
</dbReference>
<reference evidence="6 7" key="2">
    <citation type="submission" date="2018-08" db="EMBL/GenBank/DDBJ databases">
        <title>Aphanomyces genome sequencing and annotation.</title>
        <authorList>
            <person name="Minardi D."/>
            <person name="Oidtmann B."/>
            <person name="Van Der Giezen M."/>
            <person name="Studholme D.J."/>
        </authorList>
    </citation>
    <scope>NUCLEOTIDE SEQUENCE [LARGE SCALE GENOMIC DNA]</scope>
    <source>
        <strain evidence="3 6">Da</strain>
        <strain evidence="2 7">Sv</strain>
    </source>
</reference>
<comment type="caution">
    <text evidence="3">The sequence shown here is derived from an EMBL/GenBank/DDBJ whole genome shotgun (WGS) entry which is preliminary data.</text>
</comment>
<gene>
    <name evidence="1" type="ORF">AaE_001731</name>
    <name evidence="4" type="ORF">B5M09_003478</name>
    <name evidence="2" type="ORF">DYB35_002362</name>
    <name evidence="3" type="ORF">DYB37_000650</name>
</gene>
<accession>A0A3R6XLK4</accession>
<sequence length="196" mass="21806">MNSGNMKENLKAACTDFAGQIFERNNVTQALEERLALAMYKIDEACAFVDAHVDLETDEETRESIALLLHRSDLLQRQFRAIDHMERIVDAMAASTKQVQDRMEAVQKHAEPILNPTQISAMLKRTLALGRKKASGDVSTSTTDTITWEPVTLIPNTATCMKRLDEIMTHDPDPLAATFMTPSITAENDKELGKSA</sequence>
<evidence type="ECO:0000313" key="8">
    <source>
        <dbReference type="Proteomes" id="UP000469452"/>
    </source>
</evidence>
<name>A0A3R6XLK4_APHAT</name>
<dbReference type="Proteomes" id="UP000284702">
    <property type="component" value="Unassembled WGS sequence"/>
</dbReference>
<dbReference type="Proteomes" id="UP000469452">
    <property type="component" value="Unassembled WGS sequence"/>
</dbReference>
<evidence type="ECO:0000313" key="7">
    <source>
        <dbReference type="Proteomes" id="UP000285712"/>
    </source>
</evidence>
<protein>
    <submittedName>
        <fullName evidence="3">Uncharacterized protein</fullName>
    </submittedName>
</protein>
<evidence type="ECO:0000313" key="3">
    <source>
        <dbReference type="EMBL" id="RHZ25294.1"/>
    </source>
</evidence>
<evidence type="ECO:0000313" key="1">
    <source>
        <dbReference type="EMBL" id="KAF0774567.1"/>
    </source>
</evidence>
<reference evidence="1 8" key="3">
    <citation type="submission" date="2019-06" db="EMBL/GenBank/DDBJ databases">
        <title>Genomics analysis of Aphanomyces spp. identifies a new class of oomycete effector associated with host adaptation.</title>
        <authorList>
            <person name="Gaulin E."/>
        </authorList>
    </citation>
    <scope>NUCLEOTIDE SEQUENCE [LARGE SCALE GENOMIC DNA]</scope>
    <source>
        <strain evidence="1 8">E</strain>
    </source>
</reference>
<dbReference type="Proteomes" id="UP000285430">
    <property type="component" value="Unassembled WGS sequence"/>
</dbReference>
<proteinExistence type="predicted"/>
<evidence type="ECO:0000313" key="5">
    <source>
        <dbReference type="Proteomes" id="UP000284702"/>
    </source>
</evidence>
<evidence type="ECO:0000313" key="4">
    <source>
        <dbReference type="EMBL" id="RQM18999.1"/>
    </source>
</evidence>
<dbReference type="EMBL" id="QUTG01002752">
    <property type="protein sequence ID" value="RHY94845.1"/>
    <property type="molecule type" value="Genomic_DNA"/>
</dbReference>
<dbReference type="EMBL" id="MZMZ02004894">
    <property type="protein sequence ID" value="RQM18999.1"/>
    <property type="molecule type" value="Genomic_DNA"/>
</dbReference>
<reference evidence="4 5" key="1">
    <citation type="submission" date="2018-07" db="EMBL/GenBank/DDBJ databases">
        <title>Annotation of Aphanomyces astaci genome assembly.</title>
        <authorList>
            <person name="Studholme D.J."/>
        </authorList>
    </citation>
    <scope>NUCLEOTIDE SEQUENCE [LARGE SCALE GENOMIC DNA]</scope>
    <source>
        <strain evidence="4">Pc</strain>
    </source>
</reference>
<evidence type="ECO:0000313" key="6">
    <source>
        <dbReference type="Proteomes" id="UP000285430"/>
    </source>
</evidence>
<dbReference type="VEuPathDB" id="FungiDB:H257_00100"/>
<evidence type="ECO:0000313" key="2">
    <source>
        <dbReference type="EMBL" id="RHY94845.1"/>
    </source>
</evidence>
<dbReference type="AlphaFoldDB" id="A0A3R6XLK4"/>
<dbReference type="Proteomes" id="UP000285712">
    <property type="component" value="Unassembled WGS sequence"/>
</dbReference>
<dbReference type="EMBL" id="VJMI01003511">
    <property type="protein sequence ID" value="KAF0774567.1"/>
    <property type="molecule type" value="Genomic_DNA"/>
</dbReference>
<organism evidence="3 6">
    <name type="scientific">Aphanomyces astaci</name>
    <name type="common">Crayfish plague agent</name>
    <dbReference type="NCBI Taxonomy" id="112090"/>
    <lineage>
        <taxon>Eukaryota</taxon>
        <taxon>Sar</taxon>
        <taxon>Stramenopiles</taxon>
        <taxon>Oomycota</taxon>
        <taxon>Saprolegniomycetes</taxon>
        <taxon>Saprolegniales</taxon>
        <taxon>Verrucalvaceae</taxon>
        <taxon>Aphanomyces</taxon>
    </lineage>
</organism>